<dbReference type="CDD" id="cd03392">
    <property type="entry name" value="PAP2_like_2"/>
    <property type="match status" value="1"/>
</dbReference>
<evidence type="ECO:0000256" key="1">
    <source>
        <dbReference type="SAM" id="Phobius"/>
    </source>
</evidence>
<dbReference type="OrthoDB" id="5289372at2"/>
<dbReference type="AlphaFoldDB" id="A0A3S3AR31"/>
<evidence type="ECO:0000313" key="4">
    <source>
        <dbReference type="Proteomes" id="UP000284333"/>
    </source>
</evidence>
<organism evidence="3 4">
    <name type="scientific">Rhodococcus spongiicola</name>
    <dbReference type="NCBI Taxonomy" id="2487352"/>
    <lineage>
        <taxon>Bacteria</taxon>
        <taxon>Bacillati</taxon>
        <taxon>Actinomycetota</taxon>
        <taxon>Actinomycetes</taxon>
        <taxon>Mycobacteriales</taxon>
        <taxon>Nocardiaceae</taxon>
        <taxon>Rhodococcus</taxon>
    </lineage>
</organism>
<feature type="transmembrane region" description="Helical" evidence="1">
    <location>
        <begin position="22"/>
        <end position="47"/>
    </location>
</feature>
<dbReference type="Pfam" id="PF01569">
    <property type="entry name" value="PAP2"/>
    <property type="match status" value="1"/>
</dbReference>
<comment type="caution">
    <text evidence="3">The sequence shown here is derived from an EMBL/GenBank/DDBJ whole genome shotgun (WGS) entry which is preliminary data.</text>
</comment>
<dbReference type="Proteomes" id="UP000284333">
    <property type="component" value="Unassembled WGS sequence"/>
</dbReference>
<accession>A0A3S3AR31</accession>
<sequence>MTVDQSVLQWMLEHRAPLLTDIMTVVTHSGGTVAVFAVVAVVTILLLRRQHRAEAVMVSGAMLTGWALMSSLKLLFGRMRPPASARLVELDTYSFPSGHAMMTAILACVLGAVVVRFVTPGVRRISLLVLLACYTLAVGASRVYLGAHWLTDVLAGWAFGVVWAGLWIWAVRRRRAPVTRSNGV</sequence>
<feature type="transmembrane region" description="Helical" evidence="1">
    <location>
        <begin position="96"/>
        <end position="118"/>
    </location>
</feature>
<feature type="transmembrane region" description="Helical" evidence="1">
    <location>
        <begin position="153"/>
        <end position="171"/>
    </location>
</feature>
<feature type="domain" description="Phosphatidic acid phosphatase type 2/haloperoxidase" evidence="2">
    <location>
        <begin position="54"/>
        <end position="168"/>
    </location>
</feature>
<dbReference type="PANTHER" id="PTHR14969">
    <property type="entry name" value="SPHINGOSINE-1-PHOSPHATE PHOSPHOHYDROLASE"/>
    <property type="match status" value="1"/>
</dbReference>
<proteinExistence type="predicted"/>
<keyword evidence="4" id="KW-1185">Reference proteome</keyword>
<dbReference type="InterPro" id="IPR036938">
    <property type="entry name" value="PAP2/HPO_sf"/>
</dbReference>
<dbReference type="Gene3D" id="1.20.144.10">
    <property type="entry name" value="Phosphatidic acid phosphatase type 2/haloperoxidase"/>
    <property type="match status" value="2"/>
</dbReference>
<evidence type="ECO:0000313" key="3">
    <source>
        <dbReference type="EMBL" id="RVW06424.1"/>
    </source>
</evidence>
<gene>
    <name evidence="3" type="ORF">EF834_03085</name>
</gene>
<keyword evidence="1" id="KW-0812">Transmembrane</keyword>
<dbReference type="SUPFAM" id="SSF48317">
    <property type="entry name" value="Acid phosphatase/Vanadium-dependent haloperoxidase"/>
    <property type="match status" value="1"/>
</dbReference>
<dbReference type="InterPro" id="IPR000326">
    <property type="entry name" value="PAP2/HPO"/>
</dbReference>
<dbReference type="PANTHER" id="PTHR14969:SF13">
    <property type="entry name" value="AT30094P"/>
    <property type="match status" value="1"/>
</dbReference>
<keyword evidence="1" id="KW-0472">Membrane</keyword>
<dbReference type="EMBL" id="RKLN01000001">
    <property type="protein sequence ID" value="RVW06424.1"/>
    <property type="molecule type" value="Genomic_DNA"/>
</dbReference>
<protein>
    <submittedName>
        <fullName evidence="3">Phosphatase PAP2 family protein</fullName>
    </submittedName>
</protein>
<dbReference type="SMART" id="SM00014">
    <property type="entry name" value="acidPPc"/>
    <property type="match status" value="1"/>
</dbReference>
<feature type="transmembrane region" description="Helical" evidence="1">
    <location>
        <begin position="125"/>
        <end position="147"/>
    </location>
</feature>
<reference evidence="3 4" key="1">
    <citation type="submission" date="2018-11" db="EMBL/GenBank/DDBJ databases">
        <title>Rhodococcus spongicola sp. nov. and Rhodococcus xishaensis sp. nov. from marine sponges.</title>
        <authorList>
            <person name="Li L."/>
            <person name="Lin H.W."/>
        </authorList>
    </citation>
    <scope>NUCLEOTIDE SEQUENCE [LARGE SCALE GENOMIC DNA]</scope>
    <source>
        <strain evidence="3 4">LHW50502</strain>
    </source>
</reference>
<keyword evidence="1" id="KW-1133">Transmembrane helix</keyword>
<name>A0A3S3AR31_9NOCA</name>
<dbReference type="RefSeq" id="WP_127945656.1">
    <property type="nucleotide sequence ID" value="NZ_RKLN01000001.1"/>
</dbReference>
<evidence type="ECO:0000259" key="2">
    <source>
        <dbReference type="SMART" id="SM00014"/>
    </source>
</evidence>
<feature type="transmembrane region" description="Helical" evidence="1">
    <location>
        <begin position="54"/>
        <end position="76"/>
    </location>
</feature>